<proteinExistence type="predicted"/>
<accession>A0AAV4LWB8</accession>
<gene>
    <name evidence="2" type="ORF">BcabD6B2_33350</name>
</gene>
<protein>
    <submittedName>
        <fullName evidence="2">Variant erythrocyte surface antigen-1 family protein</fullName>
    </submittedName>
</protein>
<dbReference type="EMBL" id="BPLF01000002">
    <property type="protein sequence ID" value="GIX63900.1"/>
    <property type="molecule type" value="Genomic_DNA"/>
</dbReference>
<dbReference type="RefSeq" id="XP_067715969.1">
    <property type="nucleotide sequence ID" value="XM_067859868.1"/>
</dbReference>
<evidence type="ECO:0000256" key="1">
    <source>
        <dbReference type="SAM" id="MobiDB-lite"/>
    </source>
</evidence>
<feature type="region of interest" description="Disordered" evidence="1">
    <location>
        <begin position="1"/>
        <end position="20"/>
    </location>
</feature>
<dbReference type="Proteomes" id="UP001497744">
    <property type="component" value="Unassembled WGS sequence"/>
</dbReference>
<dbReference type="GeneID" id="94195381"/>
<evidence type="ECO:0000313" key="2">
    <source>
        <dbReference type="EMBL" id="GIX63900.1"/>
    </source>
</evidence>
<evidence type="ECO:0000313" key="3">
    <source>
        <dbReference type="Proteomes" id="UP001497744"/>
    </source>
</evidence>
<dbReference type="Pfam" id="PF12785">
    <property type="entry name" value="VESA1_N"/>
    <property type="match status" value="1"/>
</dbReference>
<reference evidence="2 3" key="1">
    <citation type="submission" date="2021-06" db="EMBL/GenBank/DDBJ databases">
        <title>Genome sequence of Babesia caballi.</title>
        <authorList>
            <person name="Yamagishi J."/>
            <person name="Kidaka T."/>
            <person name="Ochi A."/>
        </authorList>
    </citation>
    <scope>NUCLEOTIDE SEQUENCE [LARGE SCALE GENOMIC DNA]</scope>
    <source>
        <strain evidence="2">USDA-D6B2</strain>
    </source>
</reference>
<organism evidence="2 3">
    <name type="scientific">Babesia caballi</name>
    <dbReference type="NCBI Taxonomy" id="5871"/>
    <lineage>
        <taxon>Eukaryota</taxon>
        <taxon>Sar</taxon>
        <taxon>Alveolata</taxon>
        <taxon>Apicomplexa</taxon>
        <taxon>Aconoidasida</taxon>
        <taxon>Piroplasmida</taxon>
        <taxon>Babesiidae</taxon>
        <taxon>Babesia</taxon>
    </lineage>
</organism>
<dbReference type="AlphaFoldDB" id="A0AAV4LWB8"/>
<comment type="caution">
    <text evidence="2">The sequence shown here is derived from an EMBL/GenBank/DDBJ whole genome shotgun (WGS) entry which is preliminary data.</text>
</comment>
<sequence length="731" mass="79211">MLASSIPLSAPIGPSPDRPSNLKEAIDWILRVTGKDGKGGGDKGGTEGLQKAVNDLISTAGLRNIHPKIEIKKDLIESMADGLAKFIGYESSGNNIGTGGIAVSGIVQNSSSSSNSGYKLTYDSSATWSSSFRNNGDSTRAAKIFLGCIPMIFNALSYLYWRCDKGGWSNLNLSGNGSQSSGDVNKADLKIFMTSVGFGSKILNGSKLGSQIFTSAQNNFKDFTDCMSTVKGAAQSRHDKDSKVMTELGLTHSGVSASSNPTYPEFLKTLNEEASNNIKQNISQKTSTHPLSTLFQISRLYFTAKQTAISKLPDFKPKSPSTIREMLYFLAALPFSPSYASLSEHISSIFKTLSPKSSNDDVELLLPVADSGSQNKGDYLSPDKMRDYLTNTSFFSCVILGRIQGHSADSQKHGEPWLHSLFSNSQFNLSIPSSGAGIFGALSNYAYALQFQLSFLQQQCMSSINNCGWRACQFGTNIHPNGLDGSGNSIPSHVCPVFRDCRTSGCSHDGKVNKQGSGLGCKHHYVTQPTCGSAATASPLQAFLTDNLKGFSLSQTPDTSSLNHLDNHPSGTMCHVQMGFTYKTLRSESKQGNYLYVALEPFCGSPISPLRQLCEKLSCLTKRTPRSLGDVFGFYLQLVGQLFENRYTCVTLTTSMPAYSNLSTQSHKYVIDPSSVIKTIYKMIEKLSYTPQSLSPSGLENSLLVLTKIYLSGSSYSWLTALRNCQARCLI</sequence>
<dbReference type="InterPro" id="IPR024751">
    <property type="entry name" value="VESA1"/>
</dbReference>
<keyword evidence="3" id="KW-1185">Reference proteome</keyword>
<name>A0AAV4LWB8_BABCB</name>